<dbReference type="InterPro" id="IPR007138">
    <property type="entry name" value="ABM_dom"/>
</dbReference>
<keyword evidence="3" id="KW-0503">Monooxygenase</keyword>
<evidence type="ECO:0000259" key="2">
    <source>
        <dbReference type="PROSITE" id="PS51725"/>
    </source>
</evidence>
<name>A0ABU9VH84_9BACI</name>
<accession>A0ABU9VH84</accession>
<keyword evidence="3" id="KW-0560">Oxidoreductase</keyword>
<sequence>MYVVMNELHVPSERKAMLTERFGKSAENMKNVPGCLEFLFLDNEKEDGKQVVFTKWESKNDYENWLESDAFKRAHQQKGSSDKPAAPSNELQAYTVAHSSRSENES</sequence>
<evidence type="ECO:0000313" key="3">
    <source>
        <dbReference type="EMBL" id="MEN0643268.1"/>
    </source>
</evidence>
<dbReference type="Proteomes" id="UP001418796">
    <property type="component" value="Unassembled WGS sequence"/>
</dbReference>
<proteinExistence type="predicted"/>
<dbReference type="RefSeq" id="WP_343130219.1">
    <property type="nucleotide sequence ID" value="NZ_JBCITK010000001.1"/>
</dbReference>
<dbReference type="Pfam" id="PF03992">
    <property type="entry name" value="ABM"/>
    <property type="match status" value="1"/>
</dbReference>
<organism evidence="3 4">
    <name type="scientific">Alkalicoccobacillus gibsonii</name>
    <dbReference type="NCBI Taxonomy" id="79881"/>
    <lineage>
        <taxon>Bacteria</taxon>
        <taxon>Bacillati</taxon>
        <taxon>Bacillota</taxon>
        <taxon>Bacilli</taxon>
        <taxon>Bacillales</taxon>
        <taxon>Bacillaceae</taxon>
        <taxon>Alkalicoccobacillus</taxon>
    </lineage>
</organism>
<evidence type="ECO:0000256" key="1">
    <source>
        <dbReference type="SAM" id="MobiDB-lite"/>
    </source>
</evidence>
<evidence type="ECO:0000313" key="4">
    <source>
        <dbReference type="Proteomes" id="UP001418796"/>
    </source>
</evidence>
<dbReference type="GO" id="GO:0004497">
    <property type="term" value="F:monooxygenase activity"/>
    <property type="evidence" value="ECO:0007669"/>
    <property type="project" value="UniProtKB-KW"/>
</dbReference>
<protein>
    <submittedName>
        <fullName evidence="3">Antibiotic biosynthesis monooxygenase family protein</fullName>
    </submittedName>
</protein>
<dbReference type="EMBL" id="JBCITK010000001">
    <property type="protein sequence ID" value="MEN0643268.1"/>
    <property type="molecule type" value="Genomic_DNA"/>
</dbReference>
<dbReference type="PANTHER" id="PTHR34474:SF2">
    <property type="entry name" value="SIGNAL TRANSDUCTION PROTEIN TRAP"/>
    <property type="match status" value="1"/>
</dbReference>
<dbReference type="Gene3D" id="3.30.70.100">
    <property type="match status" value="1"/>
</dbReference>
<dbReference type="PANTHER" id="PTHR34474">
    <property type="entry name" value="SIGNAL TRANSDUCTION PROTEIN TRAP"/>
    <property type="match status" value="1"/>
</dbReference>
<feature type="domain" description="ABM" evidence="2">
    <location>
        <begin position="2"/>
        <end position="91"/>
    </location>
</feature>
<keyword evidence="4" id="KW-1185">Reference proteome</keyword>
<reference evidence="3 4" key="1">
    <citation type="submission" date="2024-03" db="EMBL/GenBank/DDBJ databases">
        <title>Bacilli Hybrid Assemblies.</title>
        <authorList>
            <person name="Kovac J."/>
        </authorList>
    </citation>
    <scope>NUCLEOTIDE SEQUENCE [LARGE SCALE GENOMIC DNA]</scope>
    <source>
        <strain evidence="3 4">FSL R7-0666</strain>
    </source>
</reference>
<dbReference type="InterPro" id="IPR050404">
    <property type="entry name" value="Heme-degrading_MO"/>
</dbReference>
<dbReference type="PROSITE" id="PS51725">
    <property type="entry name" value="ABM"/>
    <property type="match status" value="1"/>
</dbReference>
<dbReference type="SUPFAM" id="SSF54909">
    <property type="entry name" value="Dimeric alpha+beta barrel"/>
    <property type="match status" value="1"/>
</dbReference>
<feature type="region of interest" description="Disordered" evidence="1">
    <location>
        <begin position="73"/>
        <end position="106"/>
    </location>
</feature>
<comment type="caution">
    <text evidence="3">The sequence shown here is derived from an EMBL/GenBank/DDBJ whole genome shotgun (WGS) entry which is preliminary data.</text>
</comment>
<gene>
    <name evidence="3" type="ORF">MKY91_08935</name>
</gene>
<dbReference type="InterPro" id="IPR011008">
    <property type="entry name" value="Dimeric_a/b-barrel"/>
</dbReference>